<proteinExistence type="predicted"/>
<evidence type="ECO:0000313" key="3">
    <source>
        <dbReference type="Proteomes" id="UP000030710"/>
    </source>
</evidence>
<name>U1NB93_9EURY</name>
<reference evidence="2 3" key="1">
    <citation type="journal article" date="2013" name="PLoS ONE">
        <title>Assembly-driven community genomics of a hypersaline microbial ecosystem.</title>
        <authorList>
            <person name="Podell S."/>
            <person name="Ugalde J.A."/>
            <person name="Narasingarao P."/>
            <person name="Banfield J.F."/>
            <person name="Heidelberg K.B."/>
            <person name="Allen E.E."/>
        </authorList>
    </citation>
    <scope>NUCLEOTIDE SEQUENCE [LARGE SCALE GENOMIC DNA]</scope>
    <source>
        <strain evidence="3">J07HQW2</strain>
    </source>
</reference>
<evidence type="ECO:0008006" key="4">
    <source>
        <dbReference type="Google" id="ProtNLM"/>
    </source>
</evidence>
<sequence>MPNEAGIEDDDWLGIEWSPWYRLHPESDDLTKPSTGPGLYRVRHDVYDGLIYIGESGRSVRGRIRALIRGAFDEEMPYSDPHTASPSLWAIANEYGLGFEVSVATPPAAENDYQRKAIEDALIAVHRRETETNLVGNFGRMPPGYEKSTQRSGGARGGQSDEAERNYREGINPLPWENPEAVIADDWMGLSWSEPLELESTVGEIPNYGGVYRLWEPETASPLRYLGETVHLSNRLESHRRAYEEELFVSYAPLTEYVQKFQLQQVETELLGAHWLACQQAPQDQY</sequence>
<dbReference type="Proteomes" id="UP000030710">
    <property type="component" value="Unassembled WGS sequence"/>
</dbReference>
<protein>
    <recommendedName>
        <fullName evidence="4">GIY-YIG domain-containing protein</fullName>
    </recommendedName>
</protein>
<evidence type="ECO:0000313" key="2">
    <source>
        <dbReference type="EMBL" id="ERG93878.1"/>
    </source>
</evidence>
<dbReference type="eggNOG" id="arCOG09092">
    <property type="taxonomic scope" value="Archaea"/>
</dbReference>
<dbReference type="HOGENOM" id="CLU_817880_0_0_2"/>
<accession>U1NB93</accession>
<feature type="region of interest" description="Disordered" evidence="1">
    <location>
        <begin position="135"/>
        <end position="165"/>
    </location>
</feature>
<gene>
    <name evidence="2" type="ORF">J07HQW2_00312</name>
</gene>
<dbReference type="EMBL" id="KE356561">
    <property type="protein sequence ID" value="ERG93878.1"/>
    <property type="molecule type" value="Genomic_DNA"/>
</dbReference>
<organism evidence="2 3">
    <name type="scientific">Haloquadratum walsbyi J07HQW2</name>
    <dbReference type="NCBI Taxonomy" id="1238425"/>
    <lineage>
        <taxon>Archaea</taxon>
        <taxon>Methanobacteriati</taxon>
        <taxon>Methanobacteriota</taxon>
        <taxon>Stenosarchaea group</taxon>
        <taxon>Halobacteria</taxon>
        <taxon>Halobacteriales</taxon>
        <taxon>Haloferacaceae</taxon>
        <taxon>Haloquadratum</taxon>
    </lineage>
</organism>
<evidence type="ECO:0000256" key="1">
    <source>
        <dbReference type="SAM" id="MobiDB-lite"/>
    </source>
</evidence>
<dbReference type="AlphaFoldDB" id="U1NB93"/>